<keyword evidence="3" id="KW-1185">Reference proteome</keyword>
<dbReference type="AlphaFoldDB" id="A0A261Y3S4"/>
<feature type="compositionally biased region" description="Polar residues" evidence="1">
    <location>
        <begin position="70"/>
        <end position="113"/>
    </location>
</feature>
<sequence>MDSVKEWQKLVSLQVDQVYVADRVIVFDEDEEDDSDAAANASTQANFPAASLTKEEESPSTDSETKQPSHHNASFSLLKQASTNAMLASGNLSGTSTSNALTPNLDDSSTTHTPKLDEVSDVEMERTEDDEADEEANNEVLRALRERNPHLVKDPESTAETPASDEEDEAQQGTQLMPGLDVLTAMSTAPSTSFPAPAMHGPPQL</sequence>
<feature type="compositionally biased region" description="Polar residues" evidence="1">
    <location>
        <begin position="185"/>
        <end position="194"/>
    </location>
</feature>
<gene>
    <name evidence="2" type="ORF">BZG36_01933</name>
</gene>
<evidence type="ECO:0000313" key="3">
    <source>
        <dbReference type="Proteomes" id="UP000242875"/>
    </source>
</evidence>
<feature type="region of interest" description="Disordered" evidence="1">
    <location>
        <begin position="31"/>
        <end position="205"/>
    </location>
</feature>
<accession>A0A261Y3S4</accession>
<comment type="caution">
    <text evidence="2">The sequence shown here is derived from an EMBL/GenBank/DDBJ whole genome shotgun (WGS) entry which is preliminary data.</text>
</comment>
<dbReference type="Proteomes" id="UP000242875">
    <property type="component" value="Unassembled WGS sequence"/>
</dbReference>
<feature type="compositionally biased region" description="Basic and acidic residues" evidence="1">
    <location>
        <begin position="142"/>
        <end position="156"/>
    </location>
</feature>
<name>A0A261Y3S4_9FUNG</name>
<proteinExistence type="predicted"/>
<protein>
    <submittedName>
        <fullName evidence="2">Uncharacterized protein</fullName>
    </submittedName>
</protein>
<evidence type="ECO:0000313" key="2">
    <source>
        <dbReference type="EMBL" id="OZJ05280.1"/>
    </source>
</evidence>
<organism evidence="2 3">
    <name type="scientific">Bifiguratus adelaidae</name>
    <dbReference type="NCBI Taxonomy" id="1938954"/>
    <lineage>
        <taxon>Eukaryota</taxon>
        <taxon>Fungi</taxon>
        <taxon>Fungi incertae sedis</taxon>
        <taxon>Mucoromycota</taxon>
        <taxon>Mucoromycotina</taxon>
        <taxon>Endogonomycetes</taxon>
        <taxon>Endogonales</taxon>
        <taxon>Endogonales incertae sedis</taxon>
        <taxon>Bifiguratus</taxon>
    </lineage>
</organism>
<evidence type="ECO:0000256" key="1">
    <source>
        <dbReference type="SAM" id="MobiDB-lite"/>
    </source>
</evidence>
<dbReference type="EMBL" id="MVBO01000018">
    <property type="protein sequence ID" value="OZJ05280.1"/>
    <property type="molecule type" value="Genomic_DNA"/>
</dbReference>
<feature type="compositionally biased region" description="Basic and acidic residues" evidence="1">
    <location>
        <begin position="53"/>
        <end position="67"/>
    </location>
</feature>
<feature type="compositionally biased region" description="Acidic residues" evidence="1">
    <location>
        <begin position="119"/>
        <end position="137"/>
    </location>
</feature>
<reference evidence="2 3" key="1">
    <citation type="journal article" date="2017" name="Mycologia">
        <title>Bifiguratus adelaidae, gen. et sp. nov., a new member of Mucoromycotina in endophytic and soil-dwelling habitats.</title>
        <authorList>
            <person name="Torres-Cruz T.J."/>
            <person name="Billingsley Tobias T.L."/>
            <person name="Almatruk M."/>
            <person name="Hesse C."/>
            <person name="Kuske C.R."/>
            <person name="Desiro A."/>
            <person name="Benucci G.M."/>
            <person name="Bonito G."/>
            <person name="Stajich J.E."/>
            <person name="Dunlap C."/>
            <person name="Arnold A.E."/>
            <person name="Porras-Alfaro A."/>
        </authorList>
    </citation>
    <scope>NUCLEOTIDE SEQUENCE [LARGE SCALE GENOMIC DNA]</scope>
    <source>
        <strain evidence="2 3">AZ0501</strain>
    </source>
</reference>